<feature type="compositionally biased region" description="Low complexity" evidence="2">
    <location>
        <begin position="557"/>
        <end position="571"/>
    </location>
</feature>
<feature type="region of interest" description="Disordered" evidence="2">
    <location>
        <begin position="544"/>
        <end position="584"/>
    </location>
</feature>
<feature type="compositionally biased region" description="Polar residues" evidence="2">
    <location>
        <begin position="987"/>
        <end position="1003"/>
    </location>
</feature>
<dbReference type="PROSITE" id="PS50238">
    <property type="entry name" value="RHOGAP"/>
    <property type="match status" value="1"/>
</dbReference>
<dbReference type="PANTHER" id="PTHR46150:SF1">
    <property type="entry name" value="RHO GTPASE-ACTIVATING PROTEIN SYDE2"/>
    <property type="match status" value="1"/>
</dbReference>
<name>A0A3P8WRU2_CYNSE</name>
<dbReference type="GeneTree" id="ENSGT01030000234635"/>
<dbReference type="Proteomes" id="UP000265120">
    <property type="component" value="Chromosome 2"/>
</dbReference>
<dbReference type="GO" id="GO:0005096">
    <property type="term" value="F:GTPase activator activity"/>
    <property type="evidence" value="ECO:0007669"/>
    <property type="project" value="UniProtKB-KW"/>
</dbReference>
<dbReference type="GO" id="GO:0007165">
    <property type="term" value="P:signal transduction"/>
    <property type="evidence" value="ECO:0007669"/>
    <property type="project" value="InterPro"/>
</dbReference>
<feature type="region of interest" description="Disordered" evidence="2">
    <location>
        <begin position="626"/>
        <end position="682"/>
    </location>
</feature>
<dbReference type="RefSeq" id="XP_008332408.1">
    <property type="nucleotide sequence ID" value="XM_008334186.3"/>
</dbReference>
<dbReference type="GeneID" id="103396184"/>
<evidence type="ECO:0000313" key="4">
    <source>
        <dbReference type="Ensembl" id="ENSCSEP00000029489.1"/>
    </source>
</evidence>
<keyword evidence="1" id="KW-0343">GTPase activation</keyword>
<dbReference type="InParanoid" id="A0A3P8WRU2"/>
<feature type="region of interest" description="Disordered" evidence="2">
    <location>
        <begin position="726"/>
        <end position="771"/>
    </location>
</feature>
<dbReference type="GO" id="GO:0016477">
    <property type="term" value="P:cell migration"/>
    <property type="evidence" value="ECO:0007669"/>
    <property type="project" value="TreeGrafter"/>
</dbReference>
<dbReference type="InterPro" id="IPR008936">
    <property type="entry name" value="Rho_GTPase_activation_prot"/>
</dbReference>
<feature type="region of interest" description="Disordered" evidence="2">
    <location>
        <begin position="351"/>
        <end position="370"/>
    </location>
</feature>
<dbReference type="InterPro" id="IPR052118">
    <property type="entry name" value="Rho-GAP_regulator"/>
</dbReference>
<dbReference type="SUPFAM" id="SSF48350">
    <property type="entry name" value="GTPase activation domain, GAP"/>
    <property type="match status" value="1"/>
</dbReference>
<feature type="region of interest" description="Disordered" evidence="2">
    <location>
        <begin position="786"/>
        <end position="853"/>
    </location>
</feature>
<feature type="compositionally biased region" description="Basic and acidic residues" evidence="2">
    <location>
        <begin position="1571"/>
        <end position="1586"/>
    </location>
</feature>
<evidence type="ECO:0000256" key="1">
    <source>
        <dbReference type="ARBA" id="ARBA00022468"/>
    </source>
</evidence>
<feature type="domain" description="Rho-GAP" evidence="3">
    <location>
        <begin position="1253"/>
        <end position="1468"/>
    </location>
</feature>
<dbReference type="Ensembl" id="ENSCSET00000029890.1">
    <property type="protein sequence ID" value="ENSCSEP00000029489.1"/>
    <property type="gene ID" value="ENSCSEG00000018891.1"/>
</dbReference>
<feature type="compositionally biased region" description="Polar residues" evidence="2">
    <location>
        <begin position="637"/>
        <end position="659"/>
    </location>
</feature>
<feature type="compositionally biased region" description="Acidic residues" evidence="2">
    <location>
        <begin position="796"/>
        <end position="807"/>
    </location>
</feature>
<dbReference type="SMART" id="SM00324">
    <property type="entry name" value="RhoGAP"/>
    <property type="match status" value="1"/>
</dbReference>
<reference evidence="4" key="2">
    <citation type="submission" date="2025-08" db="UniProtKB">
        <authorList>
            <consortium name="Ensembl"/>
        </authorList>
    </citation>
    <scope>IDENTIFICATION</scope>
</reference>
<evidence type="ECO:0000313" key="5">
    <source>
        <dbReference type="Proteomes" id="UP000265120"/>
    </source>
</evidence>
<dbReference type="GO" id="GO:0046578">
    <property type="term" value="P:regulation of Ras protein signal transduction"/>
    <property type="evidence" value="ECO:0007669"/>
    <property type="project" value="TreeGrafter"/>
</dbReference>
<feature type="compositionally biased region" description="Acidic residues" evidence="2">
    <location>
        <begin position="1555"/>
        <end position="1569"/>
    </location>
</feature>
<feature type="region of interest" description="Disordered" evidence="2">
    <location>
        <begin position="460"/>
        <end position="519"/>
    </location>
</feature>
<dbReference type="Pfam" id="PF25336">
    <property type="entry name" value="C2_SYDE"/>
    <property type="match status" value="1"/>
</dbReference>
<reference evidence="4 5" key="1">
    <citation type="journal article" date="2014" name="Nat. Genet.">
        <title>Whole-genome sequence of a flatfish provides insights into ZW sex chromosome evolution and adaptation to a benthic lifestyle.</title>
        <authorList>
            <person name="Chen S."/>
            <person name="Zhang G."/>
            <person name="Shao C."/>
            <person name="Huang Q."/>
            <person name="Liu G."/>
            <person name="Zhang P."/>
            <person name="Song W."/>
            <person name="An N."/>
            <person name="Chalopin D."/>
            <person name="Volff J.N."/>
            <person name="Hong Y."/>
            <person name="Li Q."/>
            <person name="Sha Z."/>
            <person name="Zhou H."/>
            <person name="Xie M."/>
            <person name="Yu Q."/>
            <person name="Liu Y."/>
            <person name="Xiang H."/>
            <person name="Wang N."/>
            <person name="Wu K."/>
            <person name="Yang C."/>
            <person name="Zhou Q."/>
            <person name="Liao X."/>
            <person name="Yang L."/>
            <person name="Hu Q."/>
            <person name="Zhang J."/>
            <person name="Meng L."/>
            <person name="Jin L."/>
            <person name="Tian Y."/>
            <person name="Lian J."/>
            <person name="Yang J."/>
            <person name="Miao G."/>
            <person name="Liu S."/>
            <person name="Liang Z."/>
            <person name="Yan F."/>
            <person name="Li Y."/>
            <person name="Sun B."/>
            <person name="Zhang H."/>
            <person name="Zhang J."/>
            <person name="Zhu Y."/>
            <person name="Du M."/>
            <person name="Zhao Y."/>
            <person name="Schartl M."/>
            <person name="Tang Q."/>
            <person name="Wang J."/>
        </authorList>
    </citation>
    <scope>NUCLEOTIDE SEQUENCE</scope>
</reference>
<dbReference type="Pfam" id="PF00620">
    <property type="entry name" value="RhoGAP"/>
    <property type="match status" value="1"/>
</dbReference>
<feature type="region of interest" description="Disordered" evidence="2">
    <location>
        <begin position="1516"/>
        <end position="1535"/>
    </location>
</feature>
<dbReference type="SUPFAM" id="SSF49562">
    <property type="entry name" value="C2 domain (Calcium/lipid-binding domain, CaLB)"/>
    <property type="match status" value="1"/>
</dbReference>
<protein>
    <submittedName>
        <fullName evidence="4">Synapse defective Rho GTPase homolog 2</fullName>
    </submittedName>
</protein>
<dbReference type="CTD" id="84144"/>
<dbReference type="STRING" id="244447.ENSCSEP00000029489"/>
<sequence length="1701" mass="185138">MADPLRRTLLAKLRGKKAKKVATVGAGGGYGSSATAAAAAAAAANGGGREGKEKVLQTQTNSELPGVLLTVRMSTYENCVDGAAVVGGVRGRRAAESAAARPPEGCDGAGAGGRVRVNEQLLGVALQREEMFGELMCSLGERSHQGPADKITLKAPHVQRKHFVSVPRQCSVGDSIGFGDNSKHVLCRIPAQTHTGGGKHPEGTAAITDSEGPEPRDRAESQHMVGAAVSLQENNDNRGFDSDPSFETDSHQCAALLHPNAIPTNIDESILFQTIESYGPEYAGEIKGTVGSLQSPTFSPTELEICDINMASLCATQSSIRYSLDSEDDYYDNEILPFYETIRVKSDEAAELPASGQEKGQLHDSNSAQETDRLRNQLKEAYYLLINAMNDINMDVQQVSAVLSASSCSSHSRDSLCSRSSAKNMDSDSWSSGGEPSPQQVSDTDSLLLCLSGNTETELKGRLNSKSMADLPVTESRPSIQRSASDGAIRYPEGLITSAKVTGRQRSESCDDTQSKEVEEGIMRGEGELSDHNAISSDELLQDAGAEEETGRELNESSGSVNSLTGSSDSNTEASAHQGHHNNGELMTGARAQVLHKGHGVTVNKMQEWMHKGRLLSSEMKQRIEGSSLPRAGGPHQDQSSPQASHSGSKPVVQTSNRGLKSGKTKSPTHKSPQLQQPAFVENAQTPCVNGREVGRANEPSAWRQPLTTITVSKKRNWLQQSTLGKSYNTRDEPQGMLGAEEENSHGFCQLPPPSSPSPDHLKPSGGAPMRPVRLQLPQVCVGQTKVSPYPRNVDPAEENDADDEGEIWYNPIPEDEELVSSHRSSNRLLVPPRTEPERRPSRGADVGQGGRSLEGIVTPEAVGEVLGGNLGDGSQGNTVHSTEALHLHRQMLACKPQEEGGASTSRATDGVDLPNAVGFSPPSSPNPAKKSSSINWSFPDKIKSPRTVRKISMKMKKLPELSRKLSVKGHPSSNGGSQPEPRAHSPKNTGSGPDTVTQTSGSPRLAPSGGGQASRNVISRYHLDSSVSTQSSFSKKKSDGSSKSASKGGYLSDGDSPELVAKSGKHGSAEGKGAAKGKEMEGSGGSKLSGTELDIDAFRHYSFTEQPKCSQYISGLMSLHFYGAEDLKPPRVDSRDVYCAIQVDSVNKARTALLTCRTTFLDMDHTFNIELENAQHLKLVVFSWEPTPRRNRVCCHGTVVLPALFRVTRSHQLAVKLEPRGLIYVKLSLMEQWQNSLDGRPDGDREPQVFGLEAWRVVERENSGQMVPLLISKCINEIEKRGCQVVGLYRLCGSAAVKKELREAFERDSLAVALCENTYPDINVITGVLKDYLRELPYPLITKQLYEAVLESMASRPLRMGTAGCENDHADSEHTTSLLENLPEVERMTLRRLLDHLKLVASYQDVNKMTCQNLAVCFGPVLLSQRQEASCHTNRVFIDSEELASALHFKKHIEVLHYLLQLWPVIDPYSQSSIQTPAISLLQAPSDQVSAPPLRRRKERPQFLNLSEAEMAGVLRPKPGRLDSPSNRYAGDWSGCGESYIPSEILLPSSREEADYDDVPSEDTEAAEDGQQKSEDVQDNVEQKDTCPVSDPPDLDQPQQEDLVKFEESEDWTDEEKHLENDIPGNTQILEDEVQEERMCDHILPPPLPKEHTYQAYMKIQDISPVLSNRVNLRDLQESIDTLIGNLERELNKNKLNIGY</sequence>
<dbReference type="KEGG" id="csem:103396184"/>
<accession>A0A3P8WRU2</accession>
<reference evidence="4" key="3">
    <citation type="submission" date="2025-09" db="UniProtKB">
        <authorList>
            <consortium name="Ensembl"/>
        </authorList>
    </citation>
    <scope>IDENTIFICATION</scope>
</reference>
<feature type="compositionally biased region" description="Polar residues" evidence="2">
    <location>
        <begin position="422"/>
        <end position="444"/>
    </location>
</feature>
<evidence type="ECO:0000259" key="3">
    <source>
        <dbReference type="PROSITE" id="PS50238"/>
    </source>
</evidence>
<proteinExistence type="predicted"/>
<feature type="region of interest" description="Disordered" evidence="2">
    <location>
        <begin position="192"/>
        <end position="221"/>
    </location>
</feature>
<dbReference type="GO" id="GO:0097060">
    <property type="term" value="C:synaptic membrane"/>
    <property type="evidence" value="ECO:0007669"/>
    <property type="project" value="TreeGrafter"/>
</dbReference>
<dbReference type="InterPro" id="IPR035892">
    <property type="entry name" value="C2_domain_sf"/>
</dbReference>
<keyword evidence="5" id="KW-1185">Reference proteome</keyword>
<dbReference type="FunFam" id="1.10.555.10:FF:000031">
    <property type="entry name" value="rho GTPase-activating protein 100F isoform X6"/>
    <property type="match status" value="1"/>
</dbReference>
<organism evidence="4 5">
    <name type="scientific">Cynoglossus semilaevis</name>
    <name type="common">Tongue sole</name>
    <dbReference type="NCBI Taxonomy" id="244447"/>
    <lineage>
        <taxon>Eukaryota</taxon>
        <taxon>Metazoa</taxon>
        <taxon>Chordata</taxon>
        <taxon>Craniata</taxon>
        <taxon>Vertebrata</taxon>
        <taxon>Euteleostomi</taxon>
        <taxon>Actinopterygii</taxon>
        <taxon>Neopterygii</taxon>
        <taxon>Teleostei</taxon>
        <taxon>Neoteleostei</taxon>
        <taxon>Acanthomorphata</taxon>
        <taxon>Carangaria</taxon>
        <taxon>Pleuronectiformes</taxon>
        <taxon>Pleuronectoidei</taxon>
        <taxon>Cynoglossidae</taxon>
        <taxon>Cynoglossinae</taxon>
        <taxon>Cynoglossus</taxon>
    </lineage>
</organism>
<evidence type="ECO:0000256" key="2">
    <source>
        <dbReference type="SAM" id="MobiDB-lite"/>
    </source>
</evidence>
<dbReference type="InterPro" id="IPR000198">
    <property type="entry name" value="RhoGAP_dom"/>
</dbReference>
<feature type="region of interest" description="Disordered" evidence="2">
    <location>
        <begin position="897"/>
        <end position="942"/>
    </location>
</feature>
<dbReference type="OrthoDB" id="120383at2759"/>
<feature type="compositionally biased region" description="Polar residues" evidence="2">
    <location>
        <begin position="670"/>
        <end position="682"/>
    </location>
</feature>
<dbReference type="PANTHER" id="PTHR46150">
    <property type="entry name" value="RHO GTPASE-ACTIVATING PROTEIN 100F"/>
    <property type="match status" value="1"/>
</dbReference>
<feature type="compositionally biased region" description="Basic and acidic residues" evidence="2">
    <location>
        <begin position="505"/>
        <end position="519"/>
    </location>
</feature>
<dbReference type="Gene3D" id="1.10.555.10">
    <property type="entry name" value="Rho GTPase activation protein"/>
    <property type="match status" value="1"/>
</dbReference>
<dbReference type="InterPro" id="IPR057459">
    <property type="entry name" value="SYDE1/2_C2"/>
</dbReference>
<feature type="region of interest" description="Disordered" evidence="2">
    <location>
        <begin position="1545"/>
        <end position="1601"/>
    </location>
</feature>
<feature type="region of interest" description="Disordered" evidence="2">
    <location>
        <begin position="409"/>
        <end position="444"/>
    </location>
</feature>
<feature type="region of interest" description="Disordered" evidence="2">
    <location>
        <begin position="958"/>
        <end position="1090"/>
    </location>
</feature>
<dbReference type="Gene3D" id="2.60.40.150">
    <property type="entry name" value="C2 domain"/>
    <property type="match status" value="1"/>
</dbReference>